<dbReference type="Proteomes" id="UP000253759">
    <property type="component" value="Unassembled WGS sequence"/>
</dbReference>
<dbReference type="SUPFAM" id="SSF53850">
    <property type="entry name" value="Periplasmic binding protein-like II"/>
    <property type="match status" value="1"/>
</dbReference>
<dbReference type="Gene3D" id="3.40.190.10">
    <property type="entry name" value="Periplasmic binding protein-like II"/>
    <property type="match status" value="2"/>
</dbReference>
<keyword evidence="5" id="KW-1185">Reference proteome</keyword>
<gene>
    <name evidence="4" type="ORF">DVH29_11895</name>
</gene>
<evidence type="ECO:0000256" key="2">
    <source>
        <dbReference type="SAM" id="SignalP"/>
    </source>
</evidence>
<evidence type="ECO:0000313" key="5">
    <source>
        <dbReference type="Proteomes" id="UP000253759"/>
    </source>
</evidence>
<feature type="chain" id="PRO_5016810737" evidence="2">
    <location>
        <begin position="29"/>
        <end position="278"/>
    </location>
</feature>
<evidence type="ECO:0000259" key="3">
    <source>
        <dbReference type="SMART" id="SM00062"/>
    </source>
</evidence>
<comment type="caution">
    <text evidence="4">The sequence shown here is derived from an EMBL/GenBank/DDBJ whole genome shotgun (WGS) entry which is preliminary data.</text>
</comment>
<feature type="signal peptide" evidence="2">
    <location>
        <begin position="1"/>
        <end position="28"/>
    </location>
</feature>
<dbReference type="Pfam" id="PF00497">
    <property type="entry name" value="SBP_bac_3"/>
    <property type="match status" value="1"/>
</dbReference>
<dbReference type="EMBL" id="QQNH01000017">
    <property type="protein sequence ID" value="RDE08425.1"/>
    <property type="molecule type" value="Genomic_DNA"/>
</dbReference>
<dbReference type="OrthoDB" id="9768183at2"/>
<keyword evidence="1 2" id="KW-0732">Signal</keyword>
<name>A0A369W3H4_9HYPH</name>
<evidence type="ECO:0000256" key="1">
    <source>
        <dbReference type="ARBA" id="ARBA00022729"/>
    </source>
</evidence>
<accession>A0A369W3H4</accession>
<dbReference type="InterPro" id="IPR001638">
    <property type="entry name" value="Solute-binding_3/MltF_N"/>
</dbReference>
<organism evidence="4 5">
    <name type="scientific">Pelagibacterium lacus</name>
    <dbReference type="NCBI Taxonomy" id="2282655"/>
    <lineage>
        <taxon>Bacteria</taxon>
        <taxon>Pseudomonadati</taxon>
        <taxon>Pseudomonadota</taxon>
        <taxon>Alphaproteobacteria</taxon>
        <taxon>Hyphomicrobiales</taxon>
        <taxon>Devosiaceae</taxon>
        <taxon>Pelagibacterium</taxon>
    </lineage>
</organism>
<dbReference type="RefSeq" id="WP_114646409.1">
    <property type="nucleotide sequence ID" value="NZ_QQNH01000017.1"/>
</dbReference>
<dbReference type="SMART" id="SM00062">
    <property type="entry name" value="PBPb"/>
    <property type="match status" value="1"/>
</dbReference>
<dbReference type="PANTHER" id="PTHR35936:SF19">
    <property type="entry name" value="AMINO-ACID-BINDING PROTEIN YXEM-RELATED"/>
    <property type="match status" value="1"/>
</dbReference>
<protein>
    <submittedName>
        <fullName evidence="4">Amino acid ABC transporter substrate-binding protein</fullName>
    </submittedName>
</protein>
<sequence length="278" mass="29548">MLGTAPSAGRIALAAAFALGLMTSAASAQDKTPDDPRLFAPGQLTVATSDPVFPPWMMDNDPANGEGFESALVYAIAEKMGFAPENVVWVRETFDQAIAPGAKNYDFGIQQISVTEDRSAIATFSDVYYQPQKAVVAMPGSVVGDATSFADLREVRWGVMIGTTDLDYVAQIIGVTDAAVYNDQVGLFQALQGNQIDAVATELPTALYLTAVQVPEAEIAAILTPDENDYGHGLIFEQGNDLVEWVNEAIAELQADGTIDGLVAQFLIADPDLPVITE</sequence>
<feature type="domain" description="Solute-binding protein family 3/N-terminal" evidence="3">
    <location>
        <begin position="43"/>
        <end position="270"/>
    </location>
</feature>
<evidence type="ECO:0000313" key="4">
    <source>
        <dbReference type="EMBL" id="RDE08425.1"/>
    </source>
</evidence>
<proteinExistence type="predicted"/>
<reference evidence="5" key="1">
    <citation type="submission" date="2018-07" db="EMBL/GenBank/DDBJ databases">
        <authorList>
            <person name="Liu B.-T."/>
            <person name="Du Z."/>
        </authorList>
    </citation>
    <scope>NUCLEOTIDE SEQUENCE [LARGE SCALE GENOMIC DNA]</scope>
    <source>
        <strain evidence="5">XYN52</strain>
    </source>
</reference>
<dbReference type="AlphaFoldDB" id="A0A369W3H4"/>
<dbReference type="PANTHER" id="PTHR35936">
    <property type="entry name" value="MEMBRANE-BOUND LYTIC MUREIN TRANSGLYCOSYLASE F"/>
    <property type="match status" value="1"/>
</dbReference>
<dbReference type="CDD" id="cd13530">
    <property type="entry name" value="PBP2_peptides_like"/>
    <property type="match status" value="1"/>
</dbReference>